<keyword evidence="7 8" id="KW-0520">NAD</keyword>
<keyword evidence="11" id="KW-1185">Reference proteome</keyword>
<comment type="cofactor">
    <cofactor evidence="1 8">
        <name>FMN</name>
        <dbReference type="ChEBI" id="CHEBI:58210"/>
    </cofactor>
</comment>
<evidence type="ECO:0000259" key="9">
    <source>
        <dbReference type="Pfam" id="PF00881"/>
    </source>
</evidence>
<evidence type="ECO:0000256" key="8">
    <source>
        <dbReference type="PIRNR" id="PIRNR000232"/>
    </source>
</evidence>
<keyword evidence="5 8" id="KW-0521">NADP</keyword>
<keyword evidence="3 8" id="KW-0285">Flavoprotein</keyword>
<protein>
    <recommendedName>
        <fullName evidence="8">Putative NAD(P)H nitroreductase</fullName>
        <ecNumber evidence="8">1.-.-.-</ecNumber>
    </recommendedName>
</protein>
<name>A0ABP7KXD4_9MICO</name>
<evidence type="ECO:0000256" key="7">
    <source>
        <dbReference type="ARBA" id="ARBA00023027"/>
    </source>
</evidence>
<dbReference type="InterPro" id="IPR026021">
    <property type="entry name" value="YdjA-like"/>
</dbReference>
<dbReference type="Pfam" id="PF00881">
    <property type="entry name" value="Nitroreductase"/>
    <property type="match status" value="1"/>
</dbReference>
<sequence>MSKVLTAVAGRRSYSRVSVDAPSHAELLPLVEAAARVADHGALRPWRLIELRGAARERLGEALVAASGKKGERDPGMAAKPLRAELLIAVVASRQRSSKVPKWEQDATAAGVAHMLSLLLADAGWGVFWRTGPLTRATTVRKMHKLADTEELLGWLYVGGVPANAKAGKRLKIDPEKFLSAL</sequence>
<feature type="domain" description="Nitroreductase" evidence="9">
    <location>
        <begin position="8"/>
        <end position="159"/>
    </location>
</feature>
<evidence type="ECO:0000256" key="6">
    <source>
        <dbReference type="ARBA" id="ARBA00023002"/>
    </source>
</evidence>
<evidence type="ECO:0000256" key="3">
    <source>
        <dbReference type="ARBA" id="ARBA00022630"/>
    </source>
</evidence>
<dbReference type="PANTHER" id="PTHR43821:SF1">
    <property type="entry name" value="NAD(P)H NITROREDUCTASE YDJA-RELATED"/>
    <property type="match status" value="1"/>
</dbReference>
<dbReference type="Proteomes" id="UP001501803">
    <property type="component" value="Unassembled WGS sequence"/>
</dbReference>
<dbReference type="InterPro" id="IPR000415">
    <property type="entry name" value="Nitroreductase-like"/>
</dbReference>
<dbReference type="SUPFAM" id="SSF55469">
    <property type="entry name" value="FMN-dependent nitroreductase-like"/>
    <property type="match status" value="1"/>
</dbReference>
<dbReference type="InterPro" id="IPR052530">
    <property type="entry name" value="NAD(P)H_nitroreductase"/>
</dbReference>
<comment type="caution">
    <text evidence="10">The sequence shown here is derived from an EMBL/GenBank/DDBJ whole genome shotgun (WGS) entry which is preliminary data.</text>
</comment>
<proteinExistence type="inferred from homology"/>
<dbReference type="Gene3D" id="3.40.109.10">
    <property type="entry name" value="NADH Oxidase"/>
    <property type="match status" value="1"/>
</dbReference>
<evidence type="ECO:0000256" key="4">
    <source>
        <dbReference type="ARBA" id="ARBA00022643"/>
    </source>
</evidence>
<comment type="similarity">
    <text evidence="2 8">Belongs to the nitroreductase family.</text>
</comment>
<evidence type="ECO:0000313" key="10">
    <source>
        <dbReference type="EMBL" id="GAA3889609.1"/>
    </source>
</evidence>
<dbReference type="PANTHER" id="PTHR43821">
    <property type="entry name" value="NAD(P)H NITROREDUCTASE YDJA-RELATED"/>
    <property type="match status" value="1"/>
</dbReference>
<dbReference type="PIRSF" id="PIRSF000232">
    <property type="entry name" value="YdjA"/>
    <property type="match status" value="1"/>
</dbReference>
<dbReference type="EMBL" id="BAABCN010000012">
    <property type="protein sequence ID" value="GAA3889609.1"/>
    <property type="molecule type" value="Genomic_DNA"/>
</dbReference>
<evidence type="ECO:0000313" key="11">
    <source>
        <dbReference type="Proteomes" id="UP001501803"/>
    </source>
</evidence>
<dbReference type="RefSeq" id="WP_345068957.1">
    <property type="nucleotide sequence ID" value="NZ_BAABCN010000012.1"/>
</dbReference>
<accession>A0ABP7KXD4</accession>
<dbReference type="EC" id="1.-.-.-" evidence="8"/>
<evidence type="ECO:0000256" key="2">
    <source>
        <dbReference type="ARBA" id="ARBA00007118"/>
    </source>
</evidence>
<evidence type="ECO:0000256" key="5">
    <source>
        <dbReference type="ARBA" id="ARBA00022857"/>
    </source>
</evidence>
<keyword evidence="4 8" id="KW-0288">FMN</keyword>
<dbReference type="InterPro" id="IPR029479">
    <property type="entry name" value="Nitroreductase"/>
</dbReference>
<gene>
    <name evidence="10" type="ORF">GCM10022381_34500</name>
</gene>
<organism evidence="10 11">
    <name type="scientific">Leifsonia kafniensis</name>
    <dbReference type="NCBI Taxonomy" id="475957"/>
    <lineage>
        <taxon>Bacteria</taxon>
        <taxon>Bacillati</taxon>
        <taxon>Actinomycetota</taxon>
        <taxon>Actinomycetes</taxon>
        <taxon>Micrococcales</taxon>
        <taxon>Microbacteriaceae</taxon>
        <taxon>Leifsonia</taxon>
    </lineage>
</organism>
<keyword evidence="6 8" id="KW-0560">Oxidoreductase</keyword>
<evidence type="ECO:0000256" key="1">
    <source>
        <dbReference type="ARBA" id="ARBA00001917"/>
    </source>
</evidence>
<reference evidence="11" key="1">
    <citation type="journal article" date="2019" name="Int. J. Syst. Evol. Microbiol.">
        <title>The Global Catalogue of Microorganisms (GCM) 10K type strain sequencing project: providing services to taxonomists for standard genome sequencing and annotation.</title>
        <authorList>
            <consortium name="The Broad Institute Genomics Platform"/>
            <consortium name="The Broad Institute Genome Sequencing Center for Infectious Disease"/>
            <person name="Wu L."/>
            <person name="Ma J."/>
        </authorList>
    </citation>
    <scope>NUCLEOTIDE SEQUENCE [LARGE SCALE GENOMIC DNA]</scope>
    <source>
        <strain evidence="11">JCM 17021</strain>
    </source>
</reference>